<gene>
    <name evidence="4" type="ORF">SR1949_49650</name>
</gene>
<dbReference type="PANTHER" id="PTHR40088">
    <property type="entry name" value="PECTATE LYASE (EUROFUNG)"/>
    <property type="match status" value="1"/>
</dbReference>
<proteinExistence type="predicted"/>
<dbReference type="InterPro" id="IPR011050">
    <property type="entry name" value="Pectin_lyase_fold/virulence"/>
</dbReference>
<keyword evidence="5" id="KW-1185">Reference proteome</keyword>
<accession>A0A480A4D9</accession>
<protein>
    <recommendedName>
        <fullName evidence="6">Right handed beta helix domain-containing protein</fullName>
    </recommendedName>
</protein>
<dbReference type="GO" id="GO:0016837">
    <property type="term" value="F:carbon-oxygen lyase activity, acting on polysaccharides"/>
    <property type="evidence" value="ECO:0007669"/>
    <property type="project" value="TreeGrafter"/>
</dbReference>
<dbReference type="GO" id="GO:0005576">
    <property type="term" value="C:extracellular region"/>
    <property type="evidence" value="ECO:0007669"/>
    <property type="project" value="UniProtKB-SubCell"/>
</dbReference>
<keyword evidence="2" id="KW-0964">Secreted</keyword>
<organism evidence="4 5">
    <name type="scientific">Sphaerospermopsis reniformis</name>
    <dbReference type="NCBI Taxonomy" id="531300"/>
    <lineage>
        <taxon>Bacteria</taxon>
        <taxon>Bacillati</taxon>
        <taxon>Cyanobacteriota</taxon>
        <taxon>Cyanophyceae</taxon>
        <taxon>Nostocales</taxon>
        <taxon>Aphanizomenonaceae</taxon>
        <taxon>Sphaerospermopsis</taxon>
    </lineage>
</organism>
<sequence>MSENIKNYPRDILLIISTLLAAINLWQPPTPCLRQGKIYVSPQGSDWNLGNSPQRAVKTIQRAANMATPGEEVVILPGIYREDLRVRRGGRPNRPITFRAQQPGTVTITNAAPPQVTQYLTWRSHGNGLYSTQTPWPIYYALYNGSVLYDVRSGGVERLKTLVSQPNSYSAFTYDRETERFYLFLPHGEIPNNQKLVFHREIRSPREWGNSRVANIWLEAQHLVFDGLRLELGVGSGFLLWDSGYITIKNTLLTGAGTGISASPHINAPSHLVVEYNLYHNYPQYNWLKNWLPWNEVYAHYSNSTLISASSPNLVIRHNVVSHGGDALQISPHLDKPGQNGANIYGNLLMYGTDDAIEMDGPAEKVHFHHNLVYDFEQNLGLSPVLTGPVLVENNRFLHPASGVNGSQVKLLNPWYKPGSPNNQSPIQNIQIRNNTFVGRYLAYWGPPVKDVWVEENLFAVEGMKNPPWHPQVTVRNNKMITLPQEYPNPGTNPQWFQGWSIPRPGPGWLQYEDHPATVDIHKVLSPDLFGGKNDGIFSIRIEKNTK</sequence>
<dbReference type="SUPFAM" id="SSF51126">
    <property type="entry name" value="Pectin lyase-like"/>
    <property type="match status" value="1"/>
</dbReference>
<evidence type="ECO:0000313" key="5">
    <source>
        <dbReference type="Proteomes" id="UP000300142"/>
    </source>
</evidence>
<name>A0A480A4D9_9CYAN</name>
<dbReference type="EMBL" id="BJCE01000328">
    <property type="protein sequence ID" value="GCL39835.1"/>
    <property type="molecule type" value="Genomic_DNA"/>
</dbReference>
<dbReference type="RefSeq" id="WP_137669306.1">
    <property type="nucleotide sequence ID" value="NZ_BJCE01000328.1"/>
</dbReference>
<evidence type="ECO:0000256" key="1">
    <source>
        <dbReference type="ARBA" id="ARBA00004613"/>
    </source>
</evidence>
<evidence type="ECO:0000256" key="3">
    <source>
        <dbReference type="ARBA" id="ARBA00022729"/>
    </source>
</evidence>
<comment type="subcellular location">
    <subcellularLocation>
        <location evidence="1">Secreted</location>
    </subcellularLocation>
</comment>
<dbReference type="InterPro" id="IPR052052">
    <property type="entry name" value="Polysaccharide_Lyase_9"/>
</dbReference>
<keyword evidence="3" id="KW-0732">Signal</keyword>
<dbReference type="InterPro" id="IPR012334">
    <property type="entry name" value="Pectin_lyas_fold"/>
</dbReference>
<comment type="caution">
    <text evidence="4">The sequence shown here is derived from an EMBL/GenBank/DDBJ whole genome shotgun (WGS) entry which is preliminary data.</text>
</comment>
<reference evidence="5" key="1">
    <citation type="submission" date="2019-02" db="EMBL/GenBank/DDBJ databases">
        <title>Draft genome sequence of Sphaerospermopsis reniformis NIES-1949.</title>
        <authorList>
            <person name="Yamaguchi H."/>
            <person name="Suzuki S."/>
            <person name="Kawachi M."/>
        </authorList>
    </citation>
    <scope>NUCLEOTIDE SEQUENCE [LARGE SCALE GENOMIC DNA]</scope>
    <source>
        <strain evidence="5">NIES-1949</strain>
    </source>
</reference>
<dbReference type="AlphaFoldDB" id="A0A480A4D9"/>
<dbReference type="Proteomes" id="UP000300142">
    <property type="component" value="Unassembled WGS sequence"/>
</dbReference>
<evidence type="ECO:0000313" key="4">
    <source>
        <dbReference type="EMBL" id="GCL39835.1"/>
    </source>
</evidence>
<dbReference type="PANTHER" id="PTHR40088:SF2">
    <property type="entry name" value="SECRETED SUGAR HYDROLASE"/>
    <property type="match status" value="1"/>
</dbReference>
<dbReference type="Gene3D" id="2.160.20.10">
    <property type="entry name" value="Single-stranded right-handed beta-helix, Pectin lyase-like"/>
    <property type="match status" value="2"/>
</dbReference>
<evidence type="ECO:0008006" key="6">
    <source>
        <dbReference type="Google" id="ProtNLM"/>
    </source>
</evidence>
<evidence type="ECO:0000256" key="2">
    <source>
        <dbReference type="ARBA" id="ARBA00022525"/>
    </source>
</evidence>